<evidence type="ECO:0000256" key="1">
    <source>
        <dbReference type="ARBA" id="ARBA00004196"/>
    </source>
</evidence>
<dbReference type="SUPFAM" id="SSF46626">
    <property type="entry name" value="Cytochrome c"/>
    <property type="match status" value="1"/>
</dbReference>
<dbReference type="InterPro" id="IPR009056">
    <property type="entry name" value="Cyt_c-like_dom"/>
</dbReference>
<keyword evidence="4" id="KW-0560">Oxidoreductase</keyword>
<dbReference type="Proteomes" id="UP000005801">
    <property type="component" value="Unassembled WGS sequence"/>
</dbReference>
<keyword evidence="8" id="KW-0575">Peroxidase</keyword>
<evidence type="ECO:0000256" key="4">
    <source>
        <dbReference type="ARBA" id="ARBA00023002"/>
    </source>
</evidence>
<dbReference type="GO" id="GO:0004130">
    <property type="term" value="F:cytochrome-c peroxidase activity"/>
    <property type="evidence" value="ECO:0007669"/>
    <property type="project" value="TreeGrafter"/>
</dbReference>
<evidence type="ECO:0000256" key="3">
    <source>
        <dbReference type="ARBA" id="ARBA00022723"/>
    </source>
</evidence>
<feature type="non-terminal residue" evidence="8">
    <location>
        <position position="1"/>
    </location>
</feature>
<evidence type="ECO:0000256" key="5">
    <source>
        <dbReference type="ARBA" id="ARBA00023004"/>
    </source>
</evidence>
<keyword evidence="9" id="KW-1185">Reference proteome</keyword>
<organism evidence="8 9">
    <name type="scientific">Plesiocystis pacifica SIR-1</name>
    <dbReference type="NCBI Taxonomy" id="391625"/>
    <lineage>
        <taxon>Bacteria</taxon>
        <taxon>Pseudomonadati</taxon>
        <taxon>Myxococcota</taxon>
        <taxon>Polyangia</taxon>
        <taxon>Nannocystales</taxon>
        <taxon>Nannocystaceae</taxon>
        <taxon>Plesiocystis</taxon>
    </lineage>
</organism>
<keyword evidence="5 6" id="KW-0408">Iron</keyword>
<evidence type="ECO:0000256" key="2">
    <source>
        <dbReference type="ARBA" id="ARBA00022617"/>
    </source>
</evidence>
<dbReference type="GO" id="GO:0009055">
    <property type="term" value="F:electron transfer activity"/>
    <property type="evidence" value="ECO:0007669"/>
    <property type="project" value="InterPro"/>
</dbReference>
<evidence type="ECO:0000259" key="7">
    <source>
        <dbReference type="PROSITE" id="PS51007"/>
    </source>
</evidence>
<dbReference type="RefSeq" id="WP_006974742.1">
    <property type="nucleotide sequence ID" value="NZ_ABCS01000073.1"/>
</dbReference>
<keyword evidence="3 6" id="KW-0479">Metal-binding</keyword>
<keyword evidence="2 6" id="KW-0349">Heme</keyword>
<comment type="subcellular location">
    <subcellularLocation>
        <location evidence="1">Cell envelope</location>
    </subcellularLocation>
</comment>
<dbReference type="PROSITE" id="PS51007">
    <property type="entry name" value="CYTC"/>
    <property type="match status" value="1"/>
</dbReference>
<dbReference type="InterPro" id="IPR036909">
    <property type="entry name" value="Cyt_c-like_dom_sf"/>
</dbReference>
<evidence type="ECO:0000313" key="9">
    <source>
        <dbReference type="Proteomes" id="UP000005801"/>
    </source>
</evidence>
<comment type="caution">
    <text evidence="8">The sequence shown here is derived from an EMBL/GenBank/DDBJ whole genome shotgun (WGS) entry which is preliminary data.</text>
</comment>
<dbReference type="InterPro" id="IPR004852">
    <property type="entry name" value="Di-haem_cyt_c_peroxidsae"/>
</dbReference>
<dbReference type="GO" id="GO:0020037">
    <property type="term" value="F:heme binding"/>
    <property type="evidence" value="ECO:0007669"/>
    <property type="project" value="InterPro"/>
</dbReference>
<name>A6GDF2_9BACT</name>
<dbReference type="EMBL" id="ABCS01000073">
    <property type="protein sequence ID" value="EDM76064.1"/>
    <property type="molecule type" value="Genomic_DNA"/>
</dbReference>
<reference evidence="8 9" key="1">
    <citation type="submission" date="2007-06" db="EMBL/GenBank/DDBJ databases">
        <authorList>
            <person name="Shimkets L."/>
            <person name="Ferriera S."/>
            <person name="Johnson J."/>
            <person name="Kravitz S."/>
            <person name="Beeson K."/>
            <person name="Sutton G."/>
            <person name="Rogers Y.-H."/>
            <person name="Friedman R."/>
            <person name="Frazier M."/>
            <person name="Venter J.C."/>
        </authorList>
    </citation>
    <scope>NUCLEOTIDE SEQUENCE [LARGE SCALE GENOMIC DNA]</scope>
    <source>
        <strain evidence="8 9">SIR-1</strain>
    </source>
</reference>
<dbReference type="GO" id="GO:0046872">
    <property type="term" value="F:metal ion binding"/>
    <property type="evidence" value="ECO:0007669"/>
    <property type="project" value="UniProtKB-KW"/>
</dbReference>
<evidence type="ECO:0000313" key="8">
    <source>
        <dbReference type="EMBL" id="EDM76064.1"/>
    </source>
</evidence>
<dbReference type="Pfam" id="PF03150">
    <property type="entry name" value="CCP_MauG"/>
    <property type="match status" value="1"/>
</dbReference>
<dbReference type="AlphaFoldDB" id="A6GDF2"/>
<dbReference type="InterPro" id="IPR051395">
    <property type="entry name" value="Cytochrome_c_Peroxidase/MauG"/>
</dbReference>
<dbReference type="PANTHER" id="PTHR30600">
    <property type="entry name" value="CYTOCHROME C PEROXIDASE-RELATED"/>
    <property type="match status" value="1"/>
</dbReference>
<feature type="domain" description="Cytochrome c" evidence="7">
    <location>
        <begin position="56"/>
        <end position="210"/>
    </location>
</feature>
<dbReference type="GO" id="GO:0030313">
    <property type="term" value="C:cell envelope"/>
    <property type="evidence" value="ECO:0007669"/>
    <property type="project" value="UniProtKB-SubCell"/>
</dbReference>
<evidence type="ECO:0000256" key="6">
    <source>
        <dbReference type="PROSITE-ProRule" id="PRU00433"/>
    </source>
</evidence>
<dbReference type="Gene3D" id="1.10.760.10">
    <property type="entry name" value="Cytochrome c-like domain"/>
    <property type="match status" value="2"/>
</dbReference>
<proteinExistence type="predicted"/>
<accession>A6GDF2</accession>
<sequence length="227" mass="24478">ADPEYVALFAAAFPEATSGATINQVVFALASFCRTIISGASPYDRFLAGDEDALSEEQRLGMALFNGERFECFHCHGGVQFTTSYRDANTPAADARLVFFNNGLYNVDGEGSYPAHDQGLYELTLDPDHRGLFRPPSLRNVASTAPYMHDGSIETLREVVEHYVAGGRVIESGPFAGDGRLSPLKSGLVRPFEATDEEIDAVVAFLEALDDPELVTNHALADPDASG</sequence>
<protein>
    <submittedName>
        <fullName evidence="8">Di-haem cytochrome c peroxidase</fullName>
    </submittedName>
</protein>
<gene>
    <name evidence="8" type="ORF">PPSIR1_41319</name>
</gene>
<dbReference type="eggNOG" id="COG1858">
    <property type="taxonomic scope" value="Bacteria"/>
</dbReference>